<evidence type="ECO:0000313" key="1">
    <source>
        <dbReference type="EMBL" id="ORY21171.1"/>
    </source>
</evidence>
<dbReference type="EMBL" id="MCOG01000271">
    <property type="protein sequence ID" value="ORY21171.1"/>
    <property type="molecule type" value="Genomic_DNA"/>
</dbReference>
<gene>
    <name evidence="1" type="ORF">LY90DRAFT_144702</name>
</gene>
<protein>
    <submittedName>
        <fullName evidence="1">Uncharacterized protein</fullName>
    </submittedName>
</protein>
<accession>A0A1Y2AF24</accession>
<reference evidence="1 2" key="1">
    <citation type="submission" date="2016-08" db="EMBL/GenBank/DDBJ databases">
        <title>A Parts List for Fungal Cellulosomes Revealed by Comparative Genomics.</title>
        <authorList>
            <consortium name="DOE Joint Genome Institute"/>
            <person name="Haitjema C.H."/>
            <person name="Gilmore S.P."/>
            <person name="Henske J.K."/>
            <person name="Solomon K.V."/>
            <person name="De Groot R."/>
            <person name="Kuo A."/>
            <person name="Mondo S.J."/>
            <person name="Salamov A.A."/>
            <person name="Labutti K."/>
            <person name="Zhao Z."/>
            <person name="Chiniquy J."/>
            <person name="Barry K."/>
            <person name="Brewer H.M."/>
            <person name="Purvine S.O."/>
            <person name="Wright A.T."/>
            <person name="Boxma B."/>
            <person name="Van Alen T."/>
            <person name="Hackstein J.H."/>
            <person name="Baker S.E."/>
            <person name="Grigoriev I.V."/>
            <person name="O'Malley M.A."/>
        </authorList>
    </citation>
    <scope>NUCLEOTIDE SEQUENCE [LARGE SCALE GENOMIC DNA]</scope>
    <source>
        <strain evidence="1 2">G1</strain>
    </source>
</reference>
<organism evidence="1 2">
    <name type="scientific">Neocallimastix californiae</name>
    <dbReference type="NCBI Taxonomy" id="1754190"/>
    <lineage>
        <taxon>Eukaryota</taxon>
        <taxon>Fungi</taxon>
        <taxon>Fungi incertae sedis</taxon>
        <taxon>Chytridiomycota</taxon>
        <taxon>Chytridiomycota incertae sedis</taxon>
        <taxon>Neocallimastigomycetes</taxon>
        <taxon>Neocallimastigales</taxon>
        <taxon>Neocallimastigaceae</taxon>
        <taxon>Neocallimastix</taxon>
    </lineage>
</organism>
<proteinExistence type="predicted"/>
<evidence type="ECO:0000313" key="2">
    <source>
        <dbReference type="Proteomes" id="UP000193920"/>
    </source>
</evidence>
<keyword evidence="2" id="KW-1185">Reference proteome</keyword>
<dbReference type="Proteomes" id="UP000193920">
    <property type="component" value="Unassembled WGS sequence"/>
</dbReference>
<dbReference type="AlphaFoldDB" id="A0A1Y2AF24"/>
<dbReference type="OrthoDB" id="2157174at2759"/>
<comment type="caution">
    <text evidence="1">The sequence shown here is derived from an EMBL/GenBank/DDBJ whole genome shotgun (WGS) entry which is preliminary data.</text>
</comment>
<sequence length="199" mass="22378">MVSLVKKIKNMYKGSYYYANKKYGKYTKRRPFPNFNDFDCSPSGDFSMKEIPAEMEVKKSDMEKTIFEKQNGYITTINENKSNATIEGSNANRSSSSTINVTSNVLTPINSNIFENGLNSISPISSISDNTDYTMVNSTDNRNSLSNPFNNAYEIKQSQSSSSFGNSLDNNKDSYVKQMNRISTINNNNIDSTSEDDIK</sequence>
<name>A0A1Y2AF24_9FUNG</name>